<dbReference type="EMBL" id="CH408161">
    <property type="protein sequence ID" value="EDK41086.2"/>
    <property type="molecule type" value="Genomic_DNA"/>
</dbReference>
<evidence type="ECO:0000313" key="11">
    <source>
        <dbReference type="EMBL" id="EDK41086.2"/>
    </source>
</evidence>
<feature type="transmembrane region" description="Helical" evidence="9">
    <location>
        <begin position="539"/>
        <end position="557"/>
    </location>
</feature>
<feature type="transmembrane region" description="Helical" evidence="9">
    <location>
        <begin position="117"/>
        <end position="135"/>
    </location>
</feature>
<dbReference type="PANTHER" id="PTHR23501:SF92">
    <property type="entry name" value="GLUTATHIONE EXCHANGER 1-RELATED"/>
    <property type="match status" value="1"/>
</dbReference>
<feature type="transmembrane region" description="Helical" evidence="9">
    <location>
        <begin position="269"/>
        <end position="287"/>
    </location>
</feature>
<dbReference type="Proteomes" id="UP000001997">
    <property type="component" value="Unassembled WGS sequence"/>
</dbReference>
<feature type="transmembrane region" description="Helical" evidence="9">
    <location>
        <begin position="299"/>
        <end position="320"/>
    </location>
</feature>
<feature type="transmembrane region" description="Helical" evidence="9">
    <location>
        <begin position="375"/>
        <end position="397"/>
    </location>
</feature>
<feature type="transmembrane region" description="Helical" evidence="9">
    <location>
        <begin position="173"/>
        <end position="191"/>
    </location>
</feature>
<evidence type="ECO:0000259" key="10">
    <source>
        <dbReference type="PROSITE" id="PS50850"/>
    </source>
</evidence>
<dbReference type="InterPro" id="IPR036259">
    <property type="entry name" value="MFS_trans_sf"/>
</dbReference>
<evidence type="ECO:0000313" key="12">
    <source>
        <dbReference type="Proteomes" id="UP000001997"/>
    </source>
</evidence>
<name>A5DPI3_PICGU</name>
<protein>
    <recommendedName>
        <fullName evidence="10">Major facilitator superfamily (MFS) profile domain-containing protein</fullName>
    </recommendedName>
</protein>
<evidence type="ECO:0000256" key="2">
    <source>
        <dbReference type="ARBA" id="ARBA00008335"/>
    </source>
</evidence>
<feature type="domain" description="Major facilitator superfamily (MFS) profile" evidence="10">
    <location>
        <begin position="52"/>
        <end position="562"/>
    </location>
</feature>
<dbReference type="GO" id="GO:0005768">
    <property type="term" value="C:endosome"/>
    <property type="evidence" value="ECO:0007669"/>
    <property type="project" value="TreeGrafter"/>
</dbReference>
<organism evidence="11 12">
    <name type="scientific">Meyerozyma guilliermondii (strain ATCC 6260 / CBS 566 / DSM 6381 / JCM 1539 / NBRC 10279 / NRRL Y-324)</name>
    <name type="common">Yeast</name>
    <name type="synonym">Candida guilliermondii</name>
    <dbReference type="NCBI Taxonomy" id="294746"/>
    <lineage>
        <taxon>Eukaryota</taxon>
        <taxon>Fungi</taxon>
        <taxon>Dikarya</taxon>
        <taxon>Ascomycota</taxon>
        <taxon>Saccharomycotina</taxon>
        <taxon>Pichiomycetes</taxon>
        <taxon>Debaryomycetaceae</taxon>
        <taxon>Meyerozyma</taxon>
    </lineage>
</organism>
<feature type="transmembrane region" description="Helical" evidence="9">
    <location>
        <begin position="340"/>
        <end position="363"/>
    </location>
</feature>
<evidence type="ECO:0000256" key="1">
    <source>
        <dbReference type="ARBA" id="ARBA00004127"/>
    </source>
</evidence>
<dbReference type="InterPro" id="IPR020846">
    <property type="entry name" value="MFS_dom"/>
</dbReference>
<evidence type="ECO:0000256" key="3">
    <source>
        <dbReference type="ARBA" id="ARBA00022448"/>
    </source>
</evidence>
<dbReference type="KEGG" id="pgu:PGUG_05184"/>
<dbReference type="VEuPathDB" id="FungiDB:PGUG_05184"/>
<feature type="region of interest" description="Disordered" evidence="8">
    <location>
        <begin position="1"/>
        <end position="20"/>
    </location>
</feature>
<dbReference type="FunFam" id="1.20.1250.20:FF:000197">
    <property type="entry name" value="Siderophore iron transporter 1"/>
    <property type="match status" value="1"/>
</dbReference>
<evidence type="ECO:0000256" key="4">
    <source>
        <dbReference type="ARBA" id="ARBA00022692"/>
    </source>
</evidence>
<gene>
    <name evidence="11" type="ORF">PGUG_05184</name>
</gene>
<dbReference type="HOGENOM" id="CLU_012970_2_1_1"/>
<feature type="transmembrane region" description="Helical" evidence="9">
    <location>
        <begin position="85"/>
        <end position="105"/>
    </location>
</feature>
<dbReference type="Gene3D" id="1.20.1250.20">
    <property type="entry name" value="MFS general substrate transporter like domains"/>
    <property type="match status" value="2"/>
</dbReference>
<feature type="transmembrane region" description="Helical" evidence="9">
    <location>
        <begin position="203"/>
        <end position="226"/>
    </location>
</feature>
<comment type="similarity">
    <text evidence="2">Belongs to the major facilitator superfamily.</text>
</comment>
<keyword evidence="5 9" id="KW-1133">Transmembrane helix</keyword>
<feature type="transmembrane region" description="Helical" evidence="9">
    <location>
        <begin position="403"/>
        <end position="419"/>
    </location>
</feature>
<dbReference type="Pfam" id="PF07690">
    <property type="entry name" value="MFS_1"/>
    <property type="match status" value="1"/>
</dbReference>
<evidence type="ECO:0000256" key="9">
    <source>
        <dbReference type="SAM" id="Phobius"/>
    </source>
</evidence>
<dbReference type="RefSeq" id="XP_001482164.2">
    <property type="nucleotide sequence ID" value="XM_001482114.1"/>
</dbReference>
<comment type="subcellular location">
    <subcellularLocation>
        <location evidence="1">Endomembrane system</location>
        <topology evidence="1">Multi-pass membrane protein</topology>
    </subcellularLocation>
</comment>
<dbReference type="InterPro" id="IPR011701">
    <property type="entry name" value="MFS"/>
</dbReference>
<evidence type="ECO:0000256" key="5">
    <source>
        <dbReference type="ARBA" id="ARBA00022989"/>
    </source>
</evidence>
<dbReference type="GeneID" id="5124203"/>
<sequence>MSSRDSQEDQVKLPDNEENSVPVQKHNFKSIGALKSELMISQYSEVVPKIAVLFSSFLIGFSYMLDGNVRSSFTGYATGSYGHHSLLSTINVVTTIIAAAGQVVYARLTDTFGRAEMYVISIILYVVGTIIQSQATNVARFATGAVFYQLGYVGVVLILLVMLSDFSSMRSRLFFMLCPTFGYIIVTWVSGNILNAVGPVQHWSWGIGMWAFIFPLANIPFLLCLGHMWYKARKLPEWKELKGTRSRIIREQGIGSFLVQMFWELDLVGALLLAVTLGCILVPLTLAGGVKTEWQKAHIIVPIVIGGVLIPVFLAWEAYVARYPLAPMVFFSSRGIWCPLAISFTFMFVDMLISEYLYTILIVAVNDTVTSGQRIITLSSFTSEIVGFFYGLLIIYVRRLKPGLIFGTSMWLVALGLMYHFRGGTSSKPGIIGAEVVLGFGTAFFSYPITVVMQSHLSHDYMAVVTGMGLTLYRIGGAVGSAVGGAIWSQLLYKRLAKKLSPEVASAAFSDPFTWILTYTWDTPERQWAVQEYRYVQRILITVGLVFTAPLILFAVFTKERRLSNEITVDQESNPDENDKDFDVIAFFKRKTK</sequence>
<keyword evidence="7 9" id="KW-0472">Membrane</keyword>
<feature type="transmembrane region" description="Helical" evidence="9">
    <location>
        <begin position="461"/>
        <end position="488"/>
    </location>
</feature>
<dbReference type="GO" id="GO:0015343">
    <property type="term" value="F:siderophore-iron transmembrane transporter activity"/>
    <property type="evidence" value="ECO:0007669"/>
    <property type="project" value="TreeGrafter"/>
</dbReference>
<keyword evidence="3" id="KW-0813">Transport</keyword>
<keyword evidence="12" id="KW-1185">Reference proteome</keyword>
<dbReference type="PROSITE" id="PS50850">
    <property type="entry name" value="MFS"/>
    <property type="match status" value="1"/>
</dbReference>
<feature type="transmembrane region" description="Helical" evidence="9">
    <location>
        <begin position="141"/>
        <end position="161"/>
    </location>
</feature>
<dbReference type="InParanoid" id="A5DPI3"/>
<keyword evidence="4 9" id="KW-0812">Transmembrane</keyword>
<dbReference type="OrthoDB" id="2241241at2759"/>
<evidence type="ECO:0000256" key="7">
    <source>
        <dbReference type="ARBA" id="ARBA00023136"/>
    </source>
</evidence>
<feature type="transmembrane region" description="Helical" evidence="9">
    <location>
        <begin position="46"/>
        <end position="65"/>
    </location>
</feature>
<accession>A5DPI3</accession>
<dbReference type="STRING" id="294746.A5DPI3"/>
<dbReference type="eggNOG" id="KOG0254">
    <property type="taxonomic scope" value="Eukaryota"/>
</dbReference>
<proteinExistence type="inferred from homology"/>
<dbReference type="GO" id="GO:0005886">
    <property type="term" value="C:plasma membrane"/>
    <property type="evidence" value="ECO:0007669"/>
    <property type="project" value="TreeGrafter"/>
</dbReference>
<evidence type="ECO:0000256" key="8">
    <source>
        <dbReference type="SAM" id="MobiDB-lite"/>
    </source>
</evidence>
<dbReference type="AlphaFoldDB" id="A5DPI3"/>
<evidence type="ECO:0000256" key="6">
    <source>
        <dbReference type="ARBA" id="ARBA00023065"/>
    </source>
</evidence>
<feature type="compositionally biased region" description="Basic and acidic residues" evidence="8">
    <location>
        <begin position="1"/>
        <end position="15"/>
    </location>
</feature>
<keyword evidence="6" id="KW-0406">Ion transport</keyword>
<reference evidence="11 12" key="1">
    <citation type="journal article" date="2009" name="Nature">
        <title>Evolution of pathogenicity and sexual reproduction in eight Candida genomes.</title>
        <authorList>
            <person name="Butler G."/>
            <person name="Rasmussen M.D."/>
            <person name="Lin M.F."/>
            <person name="Santos M.A."/>
            <person name="Sakthikumar S."/>
            <person name="Munro C.A."/>
            <person name="Rheinbay E."/>
            <person name="Grabherr M."/>
            <person name="Forche A."/>
            <person name="Reedy J.L."/>
            <person name="Agrafioti I."/>
            <person name="Arnaud M.B."/>
            <person name="Bates S."/>
            <person name="Brown A.J."/>
            <person name="Brunke S."/>
            <person name="Costanzo M.C."/>
            <person name="Fitzpatrick D.A."/>
            <person name="de Groot P.W."/>
            <person name="Harris D."/>
            <person name="Hoyer L.L."/>
            <person name="Hube B."/>
            <person name="Klis F.M."/>
            <person name="Kodira C."/>
            <person name="Lennard N."/>
            <person name="Logue M.E."/>
            <person name="Martin R."/>
            <person name="Neiman A.M."/>
            <person name="Nikolaou E."/>
            <person name="Quail M.A."/>
            <person name="Quinn J."/>
            <person name="Santos M.C."/>
            <person name="Schmitzberger F.F."/>
            <person name="Sherlock G."/>
            <person name="Shah P."/>
            <person name="Silverstein K.A."/>
            <person name="Skrzypek M.S."/>
            <person name="Soll D."/>
            <person name="Staggs R."/>
            <person name="Stansfield I."/>
            <person name="Stumpf M.P."/>
            <person name="Sudbery P.E."/>
            <person name="Srikantha T."/>
            <person name="Zeng Q."/>
            <person name="Berman J."/>
            <person name="Berriman M."/>
            <person name="Heitman J."/>
            <person name="Gow N.A."/>
            <person name="Lorenz M.C."/>
            <person name="Birren B.W."/>
            <person name="Kellis M."/>
            <person name="Cuomo C.A."/>
        </authorList>
    </citation>
    <scope>NUCLEOTIDE SEQUENCE [LARGE SCALE GENOMIC DNA]</scope>
    <source>
        <strain evidence="12">ATCC 6260 / CBS 566 / DSM 6381 / JCM 1539 / NBRC 10279 / NRRL Y-324</strain>
    </source>
</reference>
<dbReference type="SUPFAM" id="SSF103473">
    <property type="entry name" value="MFS general substrate transporter"/>
    <property type="match status" value="1"/>
</dbReference>
<dbReference type="GO" id="GO:0005774">
    <property type="term" value="C:vacuolar membrane"/>
    <property type="evidence" value="ECO:0007669"/>
    <property type="project" value="TreeGrafter"/>
</dbReference>
<dbReference type="PANTHER" id="PTHR23501">
    <property type="entry name" value="MAJOR FACILITATOR SUPERFAMILY"/>
    <property type="match status" value="1"/>
</dbReference>
<feature type="transmembrane region" description="Helical" evidence="9">
    <location>
        <begin position="431"/>
        <end position="449"/>
    </location>
</feature>
<dbReference type="OMA" id="VPTWPFI"/>